<feature type="region of interest" description="Disordered" evidence="1">
    <location>
        <begin position="74"/>
        <end position="189"/>
    </location>
</feature>
<sequence length="265" mass="28203">MAVEEQHRLGTEKGALIETVKRLNREVSRLEAFKRSLLQHLQDDEEPAQLDHSVAAVDLSTDRLVADVLHSALKSTGHPQPPLPGSQGANSSGNFRTASSCPPRSGPGASSQHGLNRAQGQGGQEYTSTPSQSHSHTSPRGPSSPRGFATSTPQPAATHLHMSAAQGQQRIPGSTGQFAGDGGHFASGKPLVEPRMEAKDFFRHARAQLSYEAFSQFLQAIKQHNAGLASRDDTLRSARLIFGPGATDLYDVFEGLLTRSGAGLS</sequence>
<dbReference type="AlphaFoldDB" id="A0A6A0A072"/>
<evidence type="ECO:0000256" key="1">
    <source>
        <dbReference type="SAM" id="MobiDB-lite"/>
    </source>
</evidence>
<accession>A0A6A0A072</accession>
<reference evidence="3 4" key="1">
    <citation type="submission" date="2020-02" db="EMBL/GenBank/DDBJ databases">
        <title>Draft genome sequence of Haematococcus lacustris strain NIES-144.</title>
        <authorList>
            <person name="Morimoto D."/>
            <person name="Nakagawa S."/>
            <person name="Yoshida T."/>
            <person name="Sawayama S."/>
        </authorList>
    </citation>
    <scope>NUCLEOTIDE SEQUENCE [LARGE SCALE GENOMIC DNA]</scope>
    <source>
        <strain evidence="3 4">NIES-144</strain>
    </source>
</reference>
<comment type="caution">
    <text evidence="3">The sequence shown here is derived from an EMBL/GenBank/DDBJ whole genome shotgun (WGS) entry which is preliminary data.</text>
</comment>
<protein>
    <recommendedName>
        <fullName evidence="2">At4g15545-like C-terminal domain-containing protein</fullName>
    </recommendedName>
</protein>
<feature type="domain" description="At4g15545-like C-terminal" evidence="2">
    <location>
        <begin position="195"/>
        <end position="259"/>
    </location>
</feature>
<feature type="compositionally biased region" description="Low complexity" evidence="1">
    <location>
        <begin position="127"/>
        <end position="139"/>
    </location>
</feature>
<proteinExistence type="predicted"/>
<evidence type="ECO:0000313" key="4">
    <source>
        <dbReference type="Proteomes" id="UP000485058"/>
    </source>
</evidence>
<dbReference type="PANTHER" id="PTHR47383">
    <property type="entry name" value="OS03G0659800 PROTEIN"/>
    <property type="match status" value="1"/>
</dbReference>
<organism evidence="3 4">
    <name type="scientific">Haematococcus lacustris</name>
    <name type="common">Green alga</name>
    <name type="synonym">Haematococcus pluvialis</name>
    <dbReference type="NCBI Taxonomy" id="44745"/>
    <lineage>
        <taxon>Eukaryota</taxon>
        <taxon>Viridiplantae</taxon>
        <taxon>Chlorophyta</taxon>
        <taxon>core chlorophytes</taxon>
        <taxon>Chlorophyceae</taxon>
        <taxon>CS clade</taxon>
        <taxon>Chlamydomonadales</taxon>
        <taxon>Haematococcaceae</taxon>
        <taxon>Haematococcus</taxon>
    </lineage>
</organism>
<keyword evidence="4" id="KW-1185">Reference proteome</keyword>
<dbReference type="Proteomes" id="UP000485058">
    <property type="component" value="Unassembled WGS sequence"/>
</dbReference>
<dbReference type="Pfam" id="PF25972">
    <property type="entry name" value="At4g15545_C"/>
    <property type="match status" value="1"/>
</dbReference>
<evidence type="ECO:0000313" key="3">
    <source>
        <dbReference type="EMBL" id="GFH22032.1"/>
    </source>
</evidence>
<evidence type="ECO:0000259" key="2">
    <source>
        <dbReference type="Pfam" id="PF25972"/>
    </source>
</evidence>
<dbReference type="InterPro" id="IPR058935">
    <property type="entry name" value="At4g15545-like_C"/>
</dbReference>
<feature type="compositionally biased region" description="Polar residues" evidence="1">
    <location>
        <begin position="87"/>
        <end position="114"/>
    </location>
</feature>
<gene>
    <name evidence="3" type="ORF">HaLaN_19432</name>
</gene>
<name>A0A6A0A072_HAELA</name>
<dbReference type="PANTHER" id="PTHR47383:SF8">
    <property type="entry name" value="OS01G0768300 PROTEIN"/>
    <property type="match status" value="1"/>
</dbReference>
<dbReference type="InterPro" id="IPR058936">
    <property type="entry name" value="At4g15545-like"/>
</dbReference>
<dbReference type="EMBL" id="BLLF01001952">
    <property type="protein sequence ID" value="GFH22032.1"/>
    <property type="molecule type" value="Genomic_DNA"/>
</dbReference>
<feature type="compositionally biased region" description="Polar residues" evidence="1">
    <location>
        <begin position="165"/>
        <end position="177"/>
    </location>
</feature>